<dbReference type="PANTHER" id="PTHR32481:SF20">
    <property type="entry name" value="AMINOPEPTIDASE YSDC"/>
    <property type="match status" value="1"/>
</dbReference>
<dbReference type="SUPFAM" id="SSF101821">
    <property type="entry name" value="Aminopeptidase/glucanase lid domain"/>
    <property type="match status" value="1"/>
</dbReference>
<dbReference type="GO" id="GO:0004177">
    <property type="term" value="F:aminopeptidase activity"/>
    <property type="evidence" value="ECO:0007669"/>
    <property type="project" value="UniProtKB-UniRule"/>
</dbReference>
<feature type="active site" description="Proton acceptor" evidence="7">
    <location>
        <position position="211"/>
    </location>
</feature>
<evidence type="ECO:0000256" key="1">
    <source>
        <dbReference type="ARBA" id="ARBA00006272"/>
    </source>
</evidence>
<sequence>MNEPEKDFLRALLTAPGTSGFETKPADVWAEQALSYGADVKRDAYGNVYATFGMGGKPRVMLAGHLDEIGLLVTYIDKEGYLYFKGVGGWDSQQLVGQRVRVVGYKGELLGVIGKKPIHLMESEERSKVSKIESLWIDIGAKSGDEAKEHVRAGDFAVIEQPTLELLNGRLVGKAIDNRIGAFIVLEAARRAAAEKQQGGAEVVAVGTVQEEIGGIGAYIASHTLRPDAAIAVDVTHATDVPTVDIKREGEKPLGSGPELTVGSYAHRGVTARLIESAEAEGVPFTIGTSPAHTYTDADDIAKNRSGVPTAVVSVPNRYMHSPNEMVDPEDVENVIKLIAAFIGKLDSSTTFSQ</sequence>
<protein>
    <submittedName>
        <fullName evidence="9">Deblocking aminopeptidase</fullName>
        <ecNumber evidence="9">3.4.11.-</ecNumber>
    </submittedName>
</protein>
<feature type="binding site" evidence="8">
    <location>
        <position position="177"/>
    </location>
    <ligand>
        <name>Zn(2+)</name>
        <dbReference type="ChEBI" id="CHEBI:29105"/>
        <label>1</label>
    </ligand>
</feature>
<dbReference type="GO" id="GO:0006508">
    <property type="term" value="P:proteolysis"/>
    <property type="evidence" value="ECO:0007669"/>
    <property type="project" value="UniProtKB-KW"/>
</dbReference>
<dbReference type="EMBL" id="CADCWP010000257">
    <property type="protein sequence ID" value="CAA9581265.1"/>
    <property type="molecule type" value="Genomic_DNA"/>
</dbReference>
<evidence type="ECO:0000313" key="9">
    <source>
        <dbReference type="EMBL" id="CAA9581265.1"/>
    </source>
</evidence>
<dbReference type="InterPro" id="IPR051464">
    <property type="entry name" value="Peptidase_M42_aminopept"/>
</dbReference>
<feature type="binding site" evidence="8">
    <location>
        <position position="177"/>
    </location>
    <ligand>
        <name>Zn(2+)</name>
        <dbReference type="ChEBI" id="CHEBI:29105"/>
        <label>2</label>
    </ligand>
</feature>
<comment type="similarity">
    <text evidence="1 6">Belongs to the peptidase M42 family.</text>
</comment>
<dbReference type="Gene3D" id="3.40.630.10">
    <property type="entry name" value="Zn peptidases"/>
    <property type="match status" value="1"/>
</dbReference>
<evidence type="ECO:0000256" key="4">
    <source>
        <dbReference type="ARBA" id="ARBA00022723"/>
    </source>
</evidence>
<dbReference type="Gene3D" id="2.40.30.40">
    <property type="entry name" value="Peptidase M42, domain 2"/>
    <property type="match status" value="1"/>
</dbReference>
<dbReference type="AlphaFoldDB" id="A0A6J4VP38"/>
<keyword evidence="3" id="KW-0645">Protease</keyword>
<organism evidence="9">
    <name type="scientific">uncultured Truepera sp</name>
    <dbReference type="NCBI Taxonomy" id="543023"/>
    <lineage>
        <taxon>Bacteria</taxon>
        <taxon>Thermotogati</taxon>
        <taxon>Deinococcota</taxon>
        <taxon>Deinococci</taxon>
        <taxon>Trueperales</taxon>
        <taxon>Trueperaceae</taxon>
        <taxon>Truepera</taxon>
        <taxon>environmental samples</taxon>
    </lineage>
</organism>
<reference evidence="9" key="1">
    <citation type="submission" date="2020-02" db="EMBL/GenBank/DDBJ databases">
        <authorList>
            <person name="Meier V. D."/>
        </authorList>
    </citation>
    <scope>NUCLEOTIDE SEQUENCE</scope>
    <source>
        <strain evidence="9">AVDCRST_MAG86</strain>
    </source>
</reference>
<evidence type="ECO:0000256" key="5">
    <source>
        <dbReference type="ARBA" id="ARBA00022801"/>
    </source>
</evidence>
<proteinExistence type="inferred from homology"/>
<dbReference type="EC" id="3.4.11.-" evidence="9"/>
<gene>
    <name evidence="9" type="ORF">AVDCRST_MAG86-2842</name>
</gene>
<accession>A0A6J4VP38</accession>
<evidence type="ECO:0000256" key="8">
    <source>
        <dbReference type="PIRSR" id="PIRSR001123-2"/>
    </source>
</evidence>
<evidence type="ECO:0000256" key="2">
    <source>
        <dbReference type="ARBA" id="ARBA00022438"/>
    </source>
</evidence>
<keyword evidence="2 9" id="KW-0031">Aminopeptidase</keyword>
<evidence type="ECO:0000256" key="3">
    <source>
        <dbReference type="ARBA" id="ARBA00022670"/>
    </source>
</evidence>
<feature type="binding site" evidence="8">
    <location>
        <position position="212"/>
    </location>
    <ligand>
        <name>Zn(2+)</name>
        <dbReference type="ChEBI" id="CHEBI:29105"/>
        <label>2</label>
    </ligand>
</feature>
<dbReference type="PANTHER" id="PTHR32481">
    <property type="entry name" value="AMINOPEPTIDASE"/>
    <property type="match status" value="1"/>
</dbReference>
<feature type="binding site" evidence="8">
    <location>
        <position position="234"/>
    </location>
    <ligand>
        <name>Zn(2+)</name>
        <dbReference type="ChEBI" id="CHEBI:29105"/>
        <label>1</label>
    </ligand>
</feature>
<comment type="cofactor">
    <cofactor evidence="8">
        <name>a divalent metal cation</name>
        <dbReference type="ChEBI" id="CHEBI:60240"/>
    </cofactor>
    <text evidence="8">Binds 2 divalent metal cations per subunit.</text>
</comment>
<dbReference type="CDD" id="cd05656">
    <property type="entry name" value="M42_Frv"/>
    <property type="match status" value="1"/>
</dbReference>
<keyword evidence="5 9" id="KW-0378">Hydrolase</keyword>
<dbReference type="Pfam" id="PF05343">
    <property type="entry name" value="Peptidase_M42"/>
    <property type="match status" value="1"/>
</dbReference>
<dbReference type="InterPro" id="IPR008007">
    <property type="entry name" value="Peptidase_M42"/>
</dbReference>
<evidence type="ECO:0000256" key="6">
    <source>
        <dbReference type="PIRNR" id="PIRNR001123"/>
    </source>
</evidence>
<name>A0A6J4VP38_9DEIN</name>
<feature type="binding site" evidence="8">
    <location>
        <position position="321"/>
    </location>
    <ligand>
        <name>Zn(2+)</name>
        <dbReference type="ChEBI" id="CHEBI:29105"/>
        <label>2</label>
    </ligand>
</feature>
<dbReference type="SUPFAM" id="SSF53187">
    <property type="entry name" value="Zn-dependent exopeptidases"/>
    <property type="match status" value="1"/>
</dbReference>
<feature type="binding site" evidence="8">
    <location>
        <position position="65"/>
    </location>
    <ligand>
        <name>Zn(2+)</name>
        <dbReference type="ChEBI" id="CHEBI:29105"/>
        <label>1</label>
    </ligand>
</feature>
<dbReference type="PIRSF" id="PIRSF001123">
    <property type="entry name" value="PepA_GA"/>
    <property type="match status" value="1"/>
</dbReference>
<evidence type="ECO:0000256" key="7">
    <source>
        <dbReference type="PIRSR" id="PIRSR001123-1"/>
    </source>
</evidence>
<keyword evidence="4 8" id="KW-0479">Metal-binding</keyword>
<dbReference type="GO" id="GO:0046872">
    <property type="term" value="F:metal ion binding"/>
    <property type="evidence" value="ECO:0007669"/>
    <property type="project" value="UniProtKB-UniRule"/>
</dbReference>
<dbReference type="InterPro" id="IPR023367">
    <property type="entry name" value="Peptidase_M42_dom2"/>
</dbReference>